<dbReference type="Pfam" id="PF01814">
    <property type="entry name" value="Hemerythrin"/>
    <property type="match status" value="1"/>
</dbReference>
<comment type="caution">
    <text evidence="2">The sequence shown here is derived from an EMBL/GenBank/DDBJ whole genome shotgun (WGS) entry which is preliminary data.</text>
</comment>
<evidence type="ECO:0000259" key="1">
    <source>
        <dbReference type="Pfam" id="PF01814"/>
    </source>
</evidence>
<reference evidence="2" key="1">
    <citation type="submission" date="2021-02" db="EMBL/GenBank/DDBJ databases">
        <authorList>
            <person name="Nowell W R."/>
        </authorList>
    </citation>
    <scope>NUCLEOTIDE SEQUENCE</scope>
</reference>
<dbReference type="Proteomes" id="UP000682733">
    <property type="component" value="Unassembled WGS sequence"/>
</dbReference>
<protein>
    <recommendedName>
        <fullName evidence="1">Hemerythrin-like domain-containing protein</fullName>
    </recommendedName>
</protein>
<dbReference type="EMBL" id="CAJOBA010071278">
    <property type="protein sequence ID" value="CAF4393246.1"/>
    <property type="molecule type" value="Genomic_DNA"/>
</dbReference>
<proteinExistence type="predicted"/>
<evidence type="ECO:0000313" key="4">
    <source>
        <dbReference type="Proteomes" id="UP000677228"/>
    </source>
</evidence>
<evidence type="ECO:0000313" key="3">
    <source>
        <dbReference type="EMBL" id="CAF4393246.1"/>
    </source>
</evidence>
<dbReference type="AlphaFoldDB" id="A0A8S2FYX9"/>
<sequence length="96" mass="10999">HFHTTIPSALNQTNTNMTSTDADFVSAVEQEHKEVRGFYEQFKSSQDFENKKRALIELIRSLSQHSHKEALYLYPLVESELKDGKHLVKVAIGINL</sequence>
<organism evidence="2 4">
    <name type="scientific">Didymodactylos carnosus</name>
    <dbReference type="NCBI Taxonomy" id="1234261"/>
    <lineage>
        <taxon>Eukaryota</taxon>
        <taxon>Metazoa</taxon>
        <taxon>Spiralia</taxon>
        <taxon>Gnathifera</taxon>
        <taxon>Rotifera</taxon>
        <taxon>Eurotatoria</taxon>
        <taxon>Bdelloidea</taxon>
        <taxon>Philodinida</taxon>
        <taxon>Philodinidae</taxon>
        <taxon>Didymodactylos</taxon>
    </lineage>
</organism>
<gene>
    <name evidence="2" type="ORF">OVA965_LOCUS41484</name>
    <name evidence="3" type="ORF">TMI583_LOCUS43143</name>
</gene>
<feature type="non-terminal residue" evidence="2">
    <location>
        <position position="96"/>
    </location>
</feature>
<dbReference type="InterPro" id="IPR012312">
    <property type="entry name" value="Hemerythrin-like"/>
</dbReference>
<name>A0A8S2FYX9_9BILA</name>
<feature type="domain" description="Hemerythrin-like" evidence="1">
    <location>
        <begin position="24"/>
        <end position="90"/>
    </location>
</feature>
<dbReference type="EMBL" id="CAJNOK010047912">
    <property type="protein sequence ID" value="CAF1589866.1"/>
    <property type="molecule type" value="Genomic_DNA"/>
</dbReference>
<feature type="non-terminal residue" evidence="2">
    <location>
        <position position="1"/>
    </location>
</feature>
<accession>A0A8S2FYX9</accession>
<dbReference type="Proteomes" id="UP000677228">
    <property type="component" value="Unassembled WGS sequence"/>
</dbReference>
<evidence type="ECO:0000313" key="2">
    <source>
        <dbReference type="EMBL" id="CAF1589866.1"/>
    </source>
</evidence>